<dbReference type="InterPro" id="IPR050834">
    <property type="entry name" value="Glycosyltransf_2"/>
</dbReference>
<dbReference type="GO" id="GO:0016740">
    <property type="term" value="F:transferase activity"/>
    <property type="evidence" value="ECO:0007669"/>
    <property type="project" value="UniProtKB-KW"/>
</dbReference>
<dbReference type="eggNOG" id="COG1215">
    <property type="taxonomic scope" value="Bacteria"/>
</dbReference>
<evidence type="ECO:0000313" key="3">
    <source>
        <dbReference type="Proteomes" id="UP000005387"/>
    </source>
</evidence>
<reference evidence="2 3" key="1">
    <citation type="submission" date="2010-07" db="EMBL/GenBank/DDBJ databases">
        <title>The draft genome of Paenibacillus curdlanolyticus YK9.</title>
        <authorList>
            <consortium name="US DOE Joint Genome Institute (JGI-PGF)"/>
            <person name="Lucas S."/>
            <person name="Copeland A."/>
            <person name="Lapidus A."/>
            <person name="Cheng J.-F."/>
            <person name="Bruce D."/>
            <person name="Goodwin L."/>
            <person name="Pitluck S."/>
            <person name="Land M.L."/>
            <person name="Hauser L."/>
            <person name="Chang Y.-J."/>
            <person name="Jeffries C."/>
            <person name="Anderson I.J."/>
            <person name="Johnson E."/>
            <person name="Loganathan U."/>
            <person name="Mulhopadhyay B."/>
            <person name="Kyrpides N."/>
            <person name="Woyke T.J."/>
        </authorList>
    </citation>
    <scope>NUCLEOTIDE SEQUENCE [LARGE SCALE GENOMIC DNA]</scope>
    <source>
        <strain evidence="2 3">YK9</strain>
    </source>
</reference>
<keyword evidence="3" id="KW-1185">Reference proteome</keyword>
<sequence length="243" mass="26939">MLPATGLPKVSIIIPFYNDPYVAHSISSALGQTYPNIEVIVVDDGSTRHQDKLAPFLGRIHYIGKANGGTASALNYGMNLASGKYVAWLSSDDQFKPDKVAKQVAYMERTSAQISHTDYDVMNENDTITATCASAKFHSAKAFIASLLTGCAVNGCTIMMTKALFRQLGGFNESLPYTHDYELWIRVVLARYDFHYMNESLTVYRRHPGMGTARYFDTIVKEANAIMNIYRQSLTTLIAQLPG</sequence>
<evidence type="ECO:0000313" key="2">
    <source>
        <dbReference type="EMBL" id="EFM08949.1"/>
    </source>
</evidence>
<dbReference type="Gene3D" id="3.90.550.10">
    <property type="entry name" value="Spore Coat Polysaccharide Biosynthesis Protein SpsA, Chain A"/>
    <property type="match status" value="1"/>
</dbReference>
<organism evidence="2 3">
    <name type="scientific">Paenibacillus curdlanolyticus YK9</name>
    <dbReference type="NCBI Taxonomy" id="717606"/>
    <lineage>
        <taxon>Bacteria</taxon>
        <taxon>Bacillati</taxon>
        <taxon>Bacillota</taxon>
        <taxon>Bacilli</taxon>
        <taxon>Bacillales</taxon>
        <taxon>Paenibacillaceae</taxon>
        <taxon>Paenibacillus</taxon>
    </lineage>
</organism>
<dbReference type="STRING" id="717606.PaecuDRAFT_4414"/>
<dbReference type="RefSeq" id="WP_006040397.1">
    <property type="nucleotide sequence ID" value="NZ_AEDD01000013.1"/>
</dbReference>
<dbReference type="InterPro" id="IPR029044">
    <property type="entry name" value="Nucleotide-diphossugar_trans"/>
</dbReference>
<dbReference type="PANTHER" id="PTHR43685">
    <property type="entry name" value="GLYCOSYLTRANSFERASE"/>
    <property type="match status" value="1"/>
</dbReference>
<dbReference type="EMBL" id="AEDD01000013">
    <property type="protein sequence ID" value="EFM08949.1"/>
    <property type="molecule type" value="Genomic_DNA"/>
</dbReference>
<protein>
    <submittedName>
        <fullName evidence="2">Glycosyl transferase family 2</fullName>
    </submittedName>
</protein>
<dbReference type="AlphaFoldDB" id="E0IFH3"/>
<gene>
    <name evidence="2" type="ORF">PaecuDRAFT_4414</name>
</gene>
<accession>E0IFH3</accession>
<name>E0IFH3_9BACL</name>
<dbReference type="PANTHER" id="PTHR43685:SF2">
    <property type="entry name" value="GLYCOSYLTRANSFERASE 2-LIKE DOMAIN-CONTAINING PROTEIN"/>
    <property type="match status" value="1"/>
</dbReference>
<dbReference type="InterPro" id="IPR001173">
    <property type="entry name" value="Glyco_trans_2-like"/>
</dbReference>
<dbReference type="OrthoDB" id="9785185at2"/>
<feature type="domain" description="Glycosyltransferase 2-like" evidence="1">
    <location>
        <begin position="11"/>
        <end position="164"/>
    </location>
</feature>
<keyword evidence="2" id="KW-0808">Transferase</keyword>
<dbReference type="SUPFAM" id="SSF53448">
    <property type="entry name" value="Nucleotide-diphospho-sugar transferases"/>
    <property type="match status" value="1"/>
</dbReference>
<evidence type="ECO:0000259" key="1">
    <source>
        <dbReference type="Pfam" id="PF00535"/>
    </source>
</evidence>
<proteinExistence type="predicted"/>
<dbReference type="Proteomes" id="UP000005387">
    <property type="component" value="Unassembled WGS sequence"/>
</dbReference>
<dbReference type="Pfam" id="PF00535">
    <property type="entry name" value="Glycos_transf_2"/>
    <property type="match status" value="1"/>
</dbReference>